<dbReference type="GO" id="GO:0005737">
    <property type="term" value="C:cytoplasm"/>
    <property type="evidence" value="ECO:0007669"/>
    <property type="project" value="InterPro"/>
</dbReference>
<dbReference type="InterPro" id="IPR003594">
    <property type="entry name" value="HATPase_dom"/>
</dbReference>
<dbReference type="PANTHER" id="PTHR24422">
    <property type="entry name" value="CHEMOTAXIS PROTEIN METHYLTRANSFERASE"/>
    <property type="match status" value="1"/>
</dbReference>
<dbReference type="InterPro" id="IPR000673">
    <property type="entry name" value="Sig_transdc_resp-reg_Me-estase"/>
</dbReference>
<dbReference type="PROSITE" id="PS50113">
    <property type="entry name" value="PAC"/>
    <property type="match status" value="2"/>
</dbReference>
<dbReference type="PROSITE" id="PS50122">
    <property type="entry name" value="CHEB"/>
    <property type="match status" value="1"/>
</dbReference>
<dbReference type="EMBL" id="PDUD01000041">
    <property type="protein sequence ID" value="PHN02357.1"/>
    <property type="molecule type" value="Genomic_DNA"/>
</dbReference>
<evidence type="ECO:0000259" key="12">
    <source>
        <dbReference type="PROSITE" id="PS50112"/>
    </source>
</evidence>
<dbReference type="InterPro" id="IPR001610">
    <property type="entry name" value="PAC"/>
</dbReference>
<dbReference type="PROSITE" id="PS50110">
    <property type="entry name" value="RESPONSE_REGULATORY"/>
    <property type="match status" value="1"/>
</dbReference>
<feature type="domain" description="CheR-type methyltransferase" evidence="15">
    <location>
        <begin position="207"/>
        <end position="473"/>
    </location>
</feature>
<evidence type="ECO:0000313" key="17">
    <source>
        <dbReference type="Proteomes" id="UP000223913"/>
    </source>
</evidence>
<feature type="domain" description="Histidine kinase" evidence="10">
    <location>
        <begin position="1290"/>
        <end position="1503"/>
    </location>
</feature>
<dbReference type="Pfam" id="PF03705">
    <property type="entry name" value="CheR_N"/>
    <property type="match status" value="1"/>
</dbReference>
<dbReference type="PROSITE" id="PS50112">
    <property type="entry name" value="PAS"/>
    <property type="match status" value="1"/>
</dbReference>
<dbReference type="SUPFAM" id="SSF47757">
    <property type="entry name" value="Chemotaxis receptor methyltransferase CheR, N-terminal domain"/>
    <property type="match status" value="1"/>
</dbReference>
<proteinExistence type="predicted"/>
<evidence type="ECO:0000256" key="2">
    <source>
        <dbReference type="ARBA" id="ARBA00001541"/>
    </source>
</evidence>
<dbReference type="GO" id="GO:0032259">
    <property type="term" value="P:methylation"/>
    <property type="evidence" value="ECO:0007669"/>
    <property type="project" value="UniProtKB-KW"/>
</dbReference>
<dbReference type="OrthoDB" id="9813151at2"/>
<evidence type="ECO:0000256" key="7">
    <source>
        <dbReference type="PROSITE-ProRule" id="PRU00050"/>
    </source>
</evidence>
<dbReference type="SMART" id="SM00138">
    <property type="entry name" value="MeTrc"/>
    <property type="match status" value="1"/>
</dbReference>
<dbReference type="InterPro" id="IPR036804">
    <property type="entry name" value="CheR_N_sf"/>
</dbReference>
<feature type="domain" description="CheB-type methylesterase" evidence="14">
    <location>
        <begin position="4"/>
        <end position="193"/>
    </location>
</feature>
<evidence type="ECO:0000259" key="10">
    <source>
        <dbReference type="PROSITE" id="PS50109"/>
    </source>
</evidence>
<dbReference type="Pfam" id="PF01590">
    <property type="entry name" value="GAF"/>
    <property type="match status" value="1"/>
</dbReference>
<dbReference type="Gene3D" id="3.30.450.20">
    <property type="entry name" value="PAS domain"/>
    <property type="match status" value="3"/>
</dbReference>
<dbReference type="SUPFAM" id="SSF55874">
    <property type="entry name" value="ATPase domain of HSP90 chaperone/DNA topoisomerase II/histidine kinase"/>
    <property type="match status" value="1"/>
</dbReference>
<dbReference type="Gene3D" id="2.10.70.100">
    <property type="match status" value="1"/>
</dbReference>
<keyword evidence="4" id="KW-0808">Transferase</keyword>
<organism evidence="16 17">
    <name type="scientific">Flavilitoribacter nigricans (strain ATCC 23147 / DSM 23189 / NBRC 102662 / NCIMB 1420 / SS-2)</name>
    <name type="common">Lewinella nigricans</name>
    <dbReference type="NCBI Taxonomy" id="1122177"/>
    <lineage>
        <taxon>Bacteria</taxon>
        <taxon>Pseudomonadati</taxon>
        <taxon>Bacteroidota</taxon>
        <taxon>Saprospiria</taxon>
        <taxon>Saprospirales</taxon>
        <taxon>Lewinellaceae</taxon>
        <taxon>Flavilitoribacter</taxon>
    </lineage>
</organism>
<evidence type="ECO:0000256" key="1">
    <source>
        <dbReference type="ARBA" id="ARBA00000085"/>
    </source>
</evidence>
<dbReference type="InterPro" id="IPR050903">
    <property type="entry name" value="Bact_Chemotaxis_MeTrfase"/>
</dbReference>
<dbReference type="Gene3D" id="3.40.50.180">
    <property type="entry name" value="Methylesterase CheB, C-terminal domain"/>
    <property type="match status" value="1"/>
</dbReference>
<evidence type="ECO:0000256" key="3">
    <source>
        <dbReference type="ARBA" id="ARBA00022603"/>
    </source>
</evidence>
<dbReference type="InterPro" id="IPR029063">
    <property type="entry name" value="SAM-dependent_MTases_sf"/>
</dbReference>
<gene>
    <name evidence="16" type="ORF">CRP01_32450</name>
</gene>
<evidence type="ECO:0000256" key="8">
    <source>
        <dbReference type="PROSITE-ProRule" id="PRU00169"/>
    </source>
</evidence>
<dbReference type="InterPro" id="IPR000014">
    <property type="entry name" value="PAS"/>
</dbReference>
<accession>A0A2D0N1L6</accession>
<feature type="modified residue" description="4-aspartylphosphate" evidence="8">
    <location>
        <position position="1574"/>
    </location>
</feature>
<dbReference type="InterPro" id="IPR011006">
    <property type="entry name" value="CheY-like_superfamily"/>
</dbReference>
<dbReference type="CDD" id="cd00130">
    <property type="entry name" value="PAS"/>
    <property type="match status" value="3"/>
</dbReference>
<keyword evidence="3" id="KW-0489">Methyltransferase</keyword>
<dbReference type="Gene3D" id="3.30.450.40">
    <property type="match status" value="1"/>
</dbReference>
<dbReference type="InterPro" id="IPR036097">
    <property type="entry name" value="HisK_dim/P_sf"/>
</dbReference>
<keyword evidence="5" id="KW-0949">S-adenosyl-L-methionine</keyword>
<dbReference type="SMART" id="SM00086">
    <property type="entry name" value="PAC"/>
    <property type="match status" value="3"/>
</dbReference>
<keyword evidence="9" id="KW-0175">Coiled coil</keyword>
<evidence type="ECO:0000256" key="4">
    <source>
        <dbReference type="ARBA" id="ARBA00022679"/>
    </source>
</evidence>
<dbReference type="SUPFAM" id="SSF55785">
    <property type="entry name" value="PYP-like sensor domain (PAS domain)"/>
    <property type="match status" value="3"/>
</dbReference>
<feature type="domain" description="PAC" evidence="13">
    <location>
        <begin position="1092"/>
        <end position="1144"/>
    </location>
</feature>
<feature type="domain" description="PAS" evidence="12">
    <location>
        <begin position="1145"/>
        <end position="1216"/>
    </location>
</feature>
<dbReference type="Pfam" id="PF00072">
    <property type="entry name" value="Response_reg"/>
    <property type="match status" value="1"/>
</dbReference>
<dbReference type="Pfam" id="PF01339">
    <property type="entry name" value="CheB_methylest"/>
    <property type="match status" value="1"/>
</dbReference>
<dbReference type="CDD" id="cd00082">
    <property type="entry name" value="HisKA"/>
    <property type="match status" value="1"/>
</dbReference>
<dbReference type="InterPro" id="IPR005467">
    <property type="entry name" value="His_kinase_dom"/>
</dbReference>
<evidence type="ECO:0000256" key="9">
    <source>
        <dbReference type="SAM" id="Coils"/>
    </source>
</evidence>
<dbReference type="Pfam" id="PF13596">
    <property type="entry name" value="PAS_10"/>
    <property type="match status" value="1"/>
</dbReference>
<sequence>MKNKESSFLIVGIGASAGGLAVLKDFVRSLPAQTRMAFIIVQHLDPDYKSLLPELLDKESPISVSDAEHDQEIEADHIYVIPSNTYLEIKDRKLKLVTPTENRGHRKAIDHFFRSLAEECESQCAGIVVSGSGSDGTAGLRAIKAAGGLVLAQLPETAEHDSMPQSAIDAGIVDKVVRVDKMYQVLQQYLDHPLTLRDEEEEIALNAENSLEEITAILKTHENFNLQQYKPSTVQRRIARRMSLTNIDDYKTYLERLRNIEEERKLLTKDLLINVTDFFRDPEAFEVLEKKVIPNIVSKLEKEQPVRIWIAGCASGEEAYSIAILFLEERGKQRKSNPIKIFATDIDEQAIKIARKGVYPESIAREMPKKFLEKYFTITANSYHYRINNQVRDLISFAIQNSVIDPPFSHMHLISCRNLLIYLKKEMQEKVLGAFYFALNEDGYLFLGSSETITSKQNSFKTLSKKWRVYQKIPGREDTRRFMGEFYSERTNKPAKRESLKKIKGAPSRSDLIRRAMLENILPPGVIVDQEGTILYNHGNWSDYLALSTGEPRNDIIQLIKPDLRSRLRSALYKVKKSKEMISFKVPVAPTDAEGKTKMVRVELTPLLDQEFAEGEAIAIIFYEVLEQENEFKQSITQDDEMKVNQNLERELAETKEELQNTIEELETSTEELKASHEEALSTNEELQSANEELEASAEELRSLNEELNTVNLQLKEKVDQLQSANDDLENFFSSANVPTIFLDPDLRIQRYTPAAERLLKLGPADIGRPISFLRLNLVDESLVDKCREVLENFQPVREEIQGQDDRWFIRQITPYRAEERRIEGVVLVFHDVTELKQLSRRAEVREEQQAAVAKLGMTALGGAAPETLIEQAVRQVAYTLNVEFCKVLEYQPEKNNLLLVAGVGWQEGLVGRATVPSDQNSQAGYTLISREPVIVKRLQDEKRFKGPSLLLDHKVVSGLSCLINHQDPPFGILSIHTSTYREFSKDDANFLLSVANLISTALLSQKTQEQLKISQERLNMARIAGKIGIHDHDIRKDTVIWDDFTRQLWGVPPDVNPITYQIFNEGLHPDDREPTRQIIEEALKGKNNGELRVVYRVINRKDQKMRWVEATGKTIYDGEEPVRMVGTVQDITDHIKANERLVSSERKLRIAMGSNNLGAFEFSFVEDLTEWDEVVKRLWGIPENGVPTLNIFWDRIHPDDVSLVQEKFAKATQPQSGGKFHAIFRVIHPDGQKNWVEASGQTLFEQEKAARMVGMIMDVTDRKELETSLRLAVTELKASDHRKNEFLSILGHELRNPLASLTASIEVLEMDPETTVRIFGIMKRNVNTMGKLLDDLLDLSRIAQDKILLESKPVNLSGLLNDIADTVSRIYTGNQRKFLVELEEGIVVTGDRVRLEQAFTNLLVNSFKFTTDEDTIRLTLTTKDDVAEVKISDTGIGIEAEALDKVFKPFFQEKKPGKASSGLGIGLALSKDFIELQNGNISVQSEGQDMGTTFTINLPISEREKTLPPKREDVDFSNIRAGLKILLIEDNEDIRLMIPLMLQPIDCEIRTAETGMEGLKVAEAFEPEVMFIDIGLPDIDGHEVASRLRANGYKGLLVALSGYSHQEIKEKSKAVGFDHHLSKPANLTDFVELLAKVD</sequence>
<dbReference type="InterPro" id="IPR000780">
    <property type="entry name" value="CheR_MeTrfase"/>
</dbReference>
<dbReference type="Pfam" id="PF00512">
    <property type="entry name" value="HisKA"/>
    <property type="match status" value="1"/>
</dbReference>
<feature type="coiled-coil region" evidence="9">
    <location>
        <begin position="638"/>
        <end position="732"/>
    </location>
</feature>
<dbReference type="SMART" id="SM00091">
    <property type="entry name" value="PAS"/>
    <property type="match status" value="4"/>
</dbReference>
<dbReference type="PROSITE" id="PS50123">
    <property type="entry name" value="CHER"/>
    <property type="match status" value="1"/>
</dbReference>
<dbReference type="PRINTS" id="PR00996">
    <property type="entry name" value="CHERMTFRASE"/>
</dbReference>
<protein>
    <submittedName>
        <fullName evidence="16">Uncharacterized protein</fullName>
    </submittedName>
</protein>
<comment type="catalytic activity">
    <reaction evidence="1">
        <text>ATP + protein L-histidine = ADP + protein N-phospho-L-histidine.</text>
        <dbReference type="EC" id="2.7.13.3"/>
    </reaction>
</comment>
<dbReference type="SMART" id="SM00387">
    <property type="entry name" value="HATPase_c"/>
    <property type="match status" value="1"/>
</dbReference>
<dbReference type="SUPFAM" id="SSF52738">
    <property type="entry name" value="Methylesterase CheB, C-terminal domain"/>
    <property type="match status" value="1"/>
</dbReference>
<dbReference type="NCBIfam" id="TIGR00229">
    <property type="entry name" value="sensory_box"/>
    <property type="match status" value="2"/>
</dbReference>
<dbReference type="Pfam" id="PF08447">
    <property type="entry name" value="PAS_3"/>
    <property type="match status" value="2"/>
</dbReference>
<dbReference type="RefSeq" id="WP_099154242.1">
    <property type="nucleotide sequence ID" value="NZ_PDUD01000041.1"/>
</dbReference>
<dbReference type="InterPro" id="IPR029016">
    <property type="entry name" value="GAF-like_dom_sf"/>
</dbReference>
<reference evidence="16 17" key="1">
    <citation type="submission" date="2017-10" db="EMBL/GenBank/DDBJ databases">
        <title>The draft genome sequence of Lewinella nigricans NBRC 102662.</title>
        <authorList>
            <person name="Wang K."/>
        </authorList>
    </citation>
    <scope>NUCLEOTIDE SEQUENCE [LARGE SCALE GENOMIC DNA]</scope>
    <source>
        <strain evidence="16 17">NBRC 102662</strain>
    </source>
</reference>
<dbReference type="InterPro" id="IPR022641">
    <property type="entry name" value="CheR_N"/>
</dbReference>
<dbReference type="InterPro" id="IPR000700">
    <property type="entry name" value="PAS-assoc_C"/>
</dbReference>
<dbReference type="SMART" id="SM00448">
    <property type="entry name" value="REC"/>
    <property type="match status" value="1"/>
</dbReference>
<dbReference type="GO" id="GO:0008984">
    <property type="term" value="F:protein-glutamate methylesterase activity"/>
    <property type="evidence" value="ECO:0007669"/>
    <property type="project" value="InterPro"/>
</dbReference>
<dbReference type="GO" id="GO:0006935">
    <property type="term" value="P:chemotaxis"/>
    <property type="evidence" value="ECO:0007669"/>
    <property type="project" value="UniProtKB-UniRule"/>
</dbReference>
<dbReference type="InterPro" id="IPR003018">
    <property type="entry name" value="GAF"/>
</dbReference>
<evidence type="ECO:0000256" key="5">
    <source>
        <dbReference type="ARBA" id="ARBA00022691"/>
    </source>
</evidence>
<comment type="caution">
    <text evidence="16">The sequence shown here is derived from an EMBL/GenBank/DDBJ whole genome shotgun (WGS) entry which is preliminary data.</text>
</comment>
<evidence type="ECO:0000259" key="15">
    <source>
        <dbReference type="PROSITE" id="PS50123"/>
    </source>
</evidence>
<dbReference type="InterPro" id="IPR001789">
    <property type="entry name" value="Sig_transdc_resp-reg_receiver"/>
</dbReference>
<dbReference type="Gene3D" id="3.40.50.2300">
    <property type="match status" value="1"/>
</dbReference>
<dbReference type="SUPFAM" id="SSF52172">
    <property type="entry name" value="CheY-like"/>
    <property type="match status" value="1"/>
</dbReference>
<keyword evidence="8" id="KW-0597">Phosphoprotein</keyword>
<keyword evidence="7" id="KW-0145">Chemotaxis</keyword>
<evidence type="ECO:0000313" key="16">
    <source>
        <dbReference type="EMBL" id="PHN02357.1"/>
    </source>
</evidence>
<evidence type="ECO:0000259" key="13">
    <source>
        <dbReference type="PROSITE" id="PS50113"/>
    </source>
</evidence>
<dbReference type="InterPro" id="IPR035909">
    <property type="entry name" value="CheB_C"/>
</dbReference>
<dbReference type="SUPFAM" id="SSF47384">
    <property type="entry name" value="Homodimeric domain of signal transducing histidine kinase"/>
    <property type="match status" value="1"/>
</dbReference>
<dbReference type="InterPro" id="IPR003661">
    <property type="entry name" value="HisK_dim/P_dom"/>
</dbReference>
<feature type="active site" evidence="7">
    <location>
        <position position="135"/>
    </location>
</feature>
<feature type="active site" evidence="7">
    <location>
        <position position="16"/>
    </location>
</feature>
<dbReference type="SUPFAM" id="SSF53335">
    <property type="entry name" value="S-adenosyl-L-methionine-dependent methyltransferases"/>
    <property type="match status" value="1"/>
</dbReference>
<dbReference type="Gene3D" id="1.10.287.130">
    <property type="match status" value="1"/>
</dbReference>
<comment type="catalytic activity">
    <reaction evidence="2">
        <text>L-glutamyl-[protein] + S-adenosyl-L-methionine = [protein]-L-glutamate 5-O-methyl ester + S-adenosyl-L-homocysteine</text>
        <dbReference type="Rhea" id="RHEA:24452"/>
        <dbReference type="Rhea" id="RHEA-COMP:10208"/>
        <dbReference type="Rhea" id="RHEA-COMP:10311"/>
        <dbReference type="ChEBI" id="CHEBI:29973"/>
        <dbReference type="ChEBI" id="CHEBI:57856"/>
        <dbReference type="ChEBI" id="CHEBI:59789"/>
        <dbReference type="ChEBI" id="CHEBI:82795"/>
        <dbReference type="EC" id="2.1.1.80"/>
    </reaction>
</comment>
<name>A0A2D0N1L6_FLAN2</name>
<dbReference type="Gene3D" id="3.30.565.10">
    <property type="entry name" value="Histidine kinase-like ATPase, C-terminal domain"/>
    <property type="match status" value="1"/>
</dbReference>
<feature type="domain" description="Response regulatory" evidence="11">
    <location>
        <begin position="1525"/>
        <end position="1639"/>
    </location>
</feature>
<dbReference type="Gene3D" id="1.10.155.10">
    <property type="entry name" value="Chemotaxis receptor methyltransferase CheR, N-terminal domain"/>
    <property type="match status" value="1"/>
</dbReference>
<dbReference type="SUPFAM" id="SSF55781">
    <property type="entry name" value="GAF domain-like"/>
    <property type="match status" value="1"/>
</dbReference>
<dbReference type="Pfam" id="PF02518">
    <property type="entry name" value="HATPase_c"/>
    <property type="match status" value="1"/>
</dbReference>
<dbReference type="InterPro" id="IPR013655">
    <property type="entry name" value="PAS_fold_3"/>
</dbReference>
<dbReference type="InterPro" id="IPR036890">
    <property type="entry name" value="HATPase_C_sf"/>
</dbReference>
<evidence type="ECO:0000259" key="14">
    <source>
        <dbReference type="PROSITE" id="PS50122"/>
    </source>
</evidence>
<dbReference type="Gene3D" id="3.40.50.150">
    <property type="entry name" value="Vaccinia Virus protein VP39"/>
    <property type="match status" value="1"/>
</dbReference>
<dbReference type="GO" id="GO:0000155">
    <property type="term" value="F:phosphorelay sensor kinase activity"/>
    <property type="evidence" value="ECO:0007669"/>
    <property type="project" value="InterPro"/>
</dbReference>
<dbReference type="GO" id="GO:0000156">
    <property type="term" value="F:phosphorelay response regulator activity"/>
    <property type="evidence" value="ECO:0007669"/>
    <property type="project" value="InterPro"/>
</dbReference>
<dbReference type="SMART" id="SM00065">
    <property type="entry name" value="GAF"/>
    <property type="match status" value="1"/>
</dbReference>
<feature type="domain" description="PAC" evidence="13">
    <location>
        <begin position="1221"/>
        <end position="1272"/>
    </location>
</feature>
<dbReference type="Proteomes" id="UP000223913">
    <property type="component" value="Unassembled WGS sequence"/>
</dbReference>
<dbReference type="CDD" id="cd16434">
    <property type="entry name" value="CheB-CheR_fusion"/>
    <property type="match status" value="1"/>
</dbReference>
<evidence type="ECO:0000259" key="11">
    <source>
        <dbReference type="PROSITE" id="PS50110"/>
    </source>
</evidence>
<keyword evidence="17" id="KW-1185">Reference proteome</keyword>
<dbReference type="PROSITE" id="PS50109">
    <property type="entry name" value="HIS_KIN"/>
    <property type="match status" value="1"/>
</dbReference>
<feature type="active site" evidence="7">
    <location>
        <position position="43"/>
    </location>
</feature>
<dbReference type="Pfam" id="PF01739">
    <property type="entry name" value="CheR"/>
    <property type="match status" value="1"/>
</dbReference>
<evidence type="ECO:0000256" key="6">
    <source>
        <dbReference type="ARBA" id="ARBA00022777"/>
    </source>
</evidence>
<dbReference type="GO" id="GO:0008983">
    <property type="term" value="F:protein-glutamate O-methyltransferase activity"/>
    <property type="evidence" value="ECO:0007669"/>
    <property type="project" value="UniProtKB-EC"/>
</dbReference>
<keyword evidence="6" id="KW-0418">Kinase</keyword>
<dbReference type="SMART" id="SM00388">
    <property type="entry name" value="HisKA"/>
    <property type="match status" value="1"/>
</dbReference>
<keyword evidence="7" id="KW-0378">Hydrolase</keyword>
<dbReference type="InterPro" id="IPR022642">
    <property type="entry name" value="CheR_C"/>
</dbReference>
<dbReference type="InterPro" id="IPR035965">
    <property type="entry name" value="PAS-like_dom_sf"/>
</dbReference>